<accession>A0ABD0LYR2</accession>
<sequence>MGVAGTVRWRGTVSTETGTTSDVREPMSCLFSSKIRRVFELPLTTQSFLVVVPARQYYDDRVPCLCNISHQPATACTPAVRAVSVASSIHTIYLSWLEWRVLFTQ</sequence>
<dbReference type="Proteomes" id="UP001519460">
    <property type="component" value="Unassembled WGS sequence"/>
</dbReference>
<comment type="caution">
    <text evidence="1">The sequence shown here is derived from an EMBL/GenBank/DDBJ whole genome shotgun (WGS) entry which is preliminary data.</text>
</comment>
<gene>
    <name evidence="1" type="ORF">BaRGS_00004634</name>
</gene>
<dbReference type="EMBL" id="JACVVK020000016">
    <property type="protein sequence ID" value="KAK7504330.1"/>
    <property type="molecule type" value="Genomic_DNA"/>
</dbReference>
<protein>
    <submittedName>
        <fullName evidence="1">Uncharacterized protein</fullName>
    </submittedName>
</protein>
<evidence type="ECO:0000313" key="1">
    <source>
        <dbReference type="EMBL" id="KAK7504330.1"/>
    </source>
</evidence>
<reference evidence="1 2" key="1">
    <citation type="journal article" date="2023" name="Sci. Data">
        <title>Genome assembly of the Korean intertidal mud-creeper Batillaria attramentaria.</title>
        <authorList>
            <person name="Patra A.K."/>
            <person name="Ho P.T."/>
            <person name="Jun S."/>
            <person name="Lee S.J."/>
            <person name="Kim Y."/>
            <person name="Won Y.J."/>
        </authorList>
    </citation>
    <scope>NUCLEOTIDE SEQUENCE [LARGE SCALE GENOMIC DNA]</scope>
    <source>
        <strain evidence="1">Wonlab-2016</strain>
    </source>
</reference>
<keyword evidence="2" id="KW-1185">Reference proteome</keyword>
<proteinExistence type="predicted"/>
<evidence type="ECO:0000313" key="2">
    <source>
        <dbReference type="Proteomes" id="UP001519460"/>
    </source>
</evidence>
<organism evidence="1 2">
    <name type="scientific">Batillaria attramentaria</name>
    <dbReference type="NCBI Taxonomy" id="370345"/>
    <lineage>
        <taxon>Eukaryota</taxon>
        <taxon>Metazoa</taxon>
        <taxon>Spiralia</taxon>
        <taxon>Lophotrochozoa</taxon>
        <taxon>Mollusca</taxon>
        <taxon>Gastropoda</taxon>
        <taxon>Caenogastropoda</taxon>
        <taxon>Sorbeoconcha</taxon>
        <taxon>Cerithioidea</taxon>
        <taxon>Batillariidae</taxon>
        <taxon>Batillaria</taxon>
    </lineage>
</organism>
<dbReference type="AlphaFoldDB" id="A0ABD0LYR2"/>
<name>A0ABD0LYR2_9CAEN</name>